<feature type="non-terminal residue" evidence="5">
    <location>
        <position position="1"/>
    </location>
</feature>
<dbReference type="InterPro" id="IPR019826">
    <property type="entry name" value="Carboxylesterase_B_AS"/>
</dbReference>
<dbReference type="Pfam" id="PF00135">
    <property type="entry name" value="COesterase"/>
    <property type="match status" value="1"/>
</dbReference>
<comment type="caution">
    <text evidence="5">The sequence shown here is derived from an EMBL/GenBank/DDBJ whole genome shotgun (WGS) entry which is preliminary data.</text>
</comment>
<keyword evidence="6" id="KW-1185">Reference proteome</keyword>
<dbReference type="InterPro" id="IPR050309">
    <property type="entry name" value="Type-B_Carboxylest/Lipase"/>
</dbReference>
<dbReference type="SUPFAM" id="SSF53474">
    <property type="entry name" value="alpha/beta-Hydrolases"/>
    <property type="match status" value="1"/>
</dbReference>
<dbReference type="PROSITE" id="PS00122">
    <property type="entry name" value="CARBOXYLESTERASE_B_1"/>
    <property type="match status" value="1"/>
</dbReference>
<proteinExistence type="inferred from homology"/>
<accession>V8NSF3</accession>
<dbReference type="EMBL" id="AZIM01001962">
    <property type="protein sequence ID" value="ETE65199.1"/>
    <property type="molecule type" value="Genomic_DNA"/>
</dbReference>
<name>V8NSF3_OPHHA</name>
<dbReference type="InterPro" id="IPR029058">
    <property type="entry name" value="AB_hydrolase_fold"/>
</dbReference>
<evidence type="ECO:0000256" key="1">
    <source>
        <dbReference type="ARBA" id="ARBA00005964"/>
    </source>
</evidence>
<protein>
    <recommendedName>
        <fullName evidence="3">Carboxylic ester hydrolase</fullName>
        <ecNumber evidence="3">3.1.1.-</ecNumber>
    </recommendedName>
</protein>
<dbReference type="OrthoDB" id="6409105at2759"/>
<reference evidence="5 6" key="1">
    <citation type="journal article" date="2013" name="Proc. Natl. Acad. Sci. U.S.A.">
        <title>The king cobra genome reveals dynamic gene evolution and adaptation in the snake venom system.</title>
        <authorList>
            <person name="Vonk F.J."/>
            <person name="Casewell N.R."/>
            <person name="Henkel C.V."/>
            <person name="Heimberg A.M."/>
            <person name="Jansen H.J."/>
            <person name="McCleary R.J."/>
            <person name="Kerkkamp H.M."/>
            <person name="Vos R.A."/>
            <person name="Guerreiro I."/>
            <person name="Calvete J.J."/>
            <person name="Wuster W."/>
            <person name="Woods A.E."/>
            <person name="Logan J.M."/>
            <person name="Harrison R.A."/>
            <person name="Castoe T.A."/>
            <person name="de Koning A.P."/>
            <person name="Pollock D.D."/>
            <person name="Yandell M."/>
            <person name="Calderon D."/>
            <person name="Renjifo C."/>
            <person name="Currier R.B."/>
            <person name="Salgado D."/>
            <person name="Pla D."/>
            <person name="Sanz L."/>
            <person name="Hyder A.S."/>
            <person name="Ribeiro J.M."/>
            <person name="Arntzen J.W."/>
            <person name="van den Thillart G.E."/>
            <person name="Boetzer M."/>
            <person name="Pirovano W."/>
            <person name="Dirks R.P."/>
            <person name="Spaink H.P."/>
            <person name="Duboule D."/>
            <person name="McGlinn E."/>
            <person name="Kini R.M."/>
            <person name="Richardson M.K."/>
        </authorList>
    </citation>
    <scope>NUCLEOTIDE SEQUENCE</scope>
    <source>
        <tissue evidence="5">Blood</tissue>
    </source>
</reference>
<dbReference type="InterPro" id="IPR002018">
    <property type="entry name" value="CarbesteraseB"/>
</dbReference>
<evidence type="ECO:0000256" key="3">
    <source>
        <dbReference type="RuleBase" id="RU361235"/>
    </source>
</evidence>
<sequence>MVWLQNDSGSPVDPYFLVSPSPSLPSTGDEHARGNWGLLDQVAALQWIQENIANFGGDPESVTIFGNSAGGFSSSAHVLSPLSKGLFHKAISESGVATADVLFDAHPGKLAKDFTRLHLGGEEQLLQFPDLTKGLDRETVNLLLRSSEQLTVRGTFSVRLNLSPASVTPAFPRSPNADKKSSLDTYTFQEIVLGNLKARVAAILMARLSLTVTESCSSGSSSGCR</sequence>
<evidence type="ECO:0000256" key="2">
    <source>
        <dbReference type="ARBA" id="ARBA00022801"/>
    </source>
</evidence>
<feature type="domain" description="Carboxylesterase type B" evidence="4">
    <location>
        <begin position="26"/>
        <end position="149"/>
    </location>
</feature>
<organism evidence="5 6">
    <name type="scientific">Ophiophagus hannah</name>
    <name type="common">King cobra</name>
    <name type="synonym">Naja hannah</name>
    <dbReference type="NCBI Taxonomy" id="8665"/>
    <lineage>
        <taxon>Eukaryota</taxon>
        <taxon>Metazoa</taxon>
        <taxon>Chordata</taxon>
        <taxon>Craniata</taxon>
        <taxon>Vertebrata</taxon>
        <taxon>Euteleostomi</taxon>
        <taxon>Lepidosauria</taxon>
        <taxon>Squamata</taxon>
        <taxon>Bifurcata</taxon>
        <taxon>Unidentata</taxon>
        <taxon>Episquamata</taxon>
        <taxon>Toxicofera</taxon>
        <taxon>Serpentes</taxon>
        <taxon>Colubroidea</taxon>
        <taxon>Elapidae</taxon>
        <taxon>Elapinae</taxon>
        <taxon>Ophiophagus</taxon>
    </lineage>
</organism>
<keyword evidence="2 3" id="KW-0378">Hydrolase</keyword>
<comment type="similarity">
    <text evidence="1 3">Belongs to the type-B carboxylesterase/lipase family.</text>
</comment>
<dbReference type="GO" id="GO:0016787">
    <property type="term" value="F:hydrolase activity"/>
    <property type="evidence" value="ECO:0007669"/>
    <property type="project" value="UniProtKB-KW"/>
</dbReference>
<gene>
    <name evidence="5" type="ORF">L345_09044</name>
</gene>
<dbReference type="Proteomes" id="UP000018936">
    <property type="component" value="Unassembled WGS sequence"/>
</dbReference>
<dbReference type="AlphaFoldDB" id="V8NSF3"/>
<dbReference type="EC" id="3.1.1.-" evidence="3"/>
<evidence type="ECO:0000313" key="5">
    <source>
        <dbReference type="EMBL" id="ETE65199.1"/>
    </source>
</evidence>
<evidence type="ECO:0000259" key="4">
    <source>
        <dbReference type="Pfam" id="PF00135"/>
    </source>
</evidence>
<evidence type="ECO:0000313" key="6">
    <source>
        <dbReference type="Proteomes" id="UP000018936"/>
    </source>
</evidence>
<dbReference type="Gene3D" id="3.40.50.1820">
    <property type="entry name" value="alpha/beta hydrolase"/>
    <property type="match status" value="1"/>
</dbReference>
<dbReference type="PANTHER" id="PTHR11559">
    <property type="entry name" value="CARBOXYLESTERASE"/>
    <property type="match status" value="1"/>
</dbReference>